<dbReference type="RefSeq" id="WP_186955183.1">
    <property type="nucleotide sequence ID" value="NZ_JACOFX010000011.1"/>
</dbReference>
<evidence type="ECO:0000313" key="1">
    <source>
        <dbReference type="EMBL" id="MBC3909663.1"/>
    </source>
</evidence>
<evidence type="ECO:0000313" key="2">
    <source>
        <dbReference type="Proteomes" id="UP000646911"/>
    </source>
</evidence>
<dbReference type="Pfam" id="PF04493">
    <property type="entry name" value="Endonuclease_5"/>
    <property type="match status" value="1"/>
</dbReference>
<keyword evidence="1" id="KW-0255">Endonuclease</keyword>
<organism evidence="1 2">
    <name type="scientific">Undibacterium umbellatum</name>
    <dbReference type="NCBI Taxonomy" id="2762300"/>
    <lineage>
        <taxon>Bacteria</taxon>
        <taxon>Pseudomonadati</taxon>
        <taxon>Pseudomonadota</taxon>
        <taxon>Betaproteobacteria</taxon>
        <taxon>Burkholderiales</taxon>
        <taxon>Oxalobacteraceae</taxon>
        <taxon>Undibacterium</taxon>
    </lineage>
</organism>
<keyword evidence="2" id="KW-1185">Reference proteome</keyword>
<dbReference type="EMBL" id="JACOFX010000011">
    <property type="protein sequence ID" value="MBC3909663.1"/>
    <property type="molecule type" value="Genomic_DNA"/>
</dbReference>
<dbReference type="Proteomes" id="UP000646911">
    <property type="component" value="Unassembled WGS sequence"/>
</dbReference>
<comment type="caution">
    <text evidence="1">The sequence shown here is derived from an EMBL/GenBank/DDBJ whole genome shotgun (WGS) entry which is preliminary data.</text>
</comment>
<proteinExistence type="predicted"/>
<dbReference type="Gene3D" id="3.30.2170.10">
    <property type="entry name" value="archaeoglobus fulgidus dsm 4304 superfamily"/>
    <property type="match status" value="1"/>
</dbReference>
<reference evidence="1 2" key="1">
    <citation type="submission" date="2020-08" db="EMBL/GenBank/DDBJ databases">
        <title>Novel species isolated from subtropical streams in China.</title>
        <authorList>
            <person name="Lu H."/>
        </authorList>
    </citation>
    <scope>NUCLEOTIDE SEQUENCE [LARGE SCALE GENOMIC DNA]</scope>
    <source>
        <strain evidence="1 2">NL8W</strain>
    </source>
</reference>
<accession>A0ABR6ZD34</accession>
<protein>
    <submittedName>
        <fullName evidence="1">Endonuclease V</fullName>
    </submittedName>
</protein>
<keyword evidence="1" id="KW-0540">Nuclease</keyword>
<dbReference type="GO" id="GO:0004519">
    <property type="term" value="F:endonuclease activity"/>
    <property type="evidence" value="ECO:0007669"/>
    <property type="project" value="UniProtKB-KW"/>
</dbReference>
<dbReference type="InterPro" id="IPR007581">
    <property type="entry name" value="Endonuclease-V"/>
</dbReference>
<gene>
    <name evidence="1" type="ORF">H8L47_19030</name>
</gene>
<sequence>MTKQITLLAIDVAYADNGAPDDGFGNATNGCNNDAYAAGVVFHDWGDDKPSKTCISHIPTVAGYVPGEFYKRELPCVLRLLAEHDVQPDCIIIDGYVYLDGNSQPGLGWHLYQALGGKVAIIGVAKSSFSAIDASFGISRGGSIKPLYITSIGVDQATAQASIAAMHGKFRIPTMLKLVDQLCREAGDKLVDTS</sequence>
<keyword evidence="1" id="KW-0378">Hydrolase</keyword>
<name>A0ABR6ZD34_9BURK</name>